<protein>
    <submittedName>
        <fullName evidence="2">DUF192 domain-containing protein</fullName>
    </submittedName>
</protein>
<evidence type="ECO:0000256" key="1">
    <source>
        <dbReference type="SAM" id="SignalP"/>
    </source>
</evidence>
<feature type="chain" id="PRO_5047136848" evidence="1">
    <location>
        <begin position="24"/>
        <end position="169"/>
    </location>
</feature>
<gene>
    <name evidence="2" type="ORF">NFI95_14165</name>
</gene>
<evidence type="ECO:0000313" key="2">
    <source>
        <dbReference type="EMBL" id="MCQ8279586.1"/>
    </source>
</evidence>
<dbReference type="Gene3D" id="2.60.120.1140">
    <property type="entry name" value="Protein of unknown function DUF192"/>
    <property type="match status" value="1"/>
</dbReference>
<dbReference type="Proteomes" id="UP001524587">
    <property type="component" value="Unassembled WGS sequence"/>
</dbReference>
<reference evidence="2 3" key="1">
    <citation type="submission" date="2022-06" db="EMBL/GenBank/DDBJ databases">
        <title>Endosaccharibacter gen. nov., sp. nov., endophytic bacteria isolated from sugarcane.</title>
        <authorList>
            <person name="Pitiwittayakul N."/>
            <person name="Yukphan P."/>
            <person name="Charoenyingcharoen P."/>
            <person name="Tanasupawat S."/>
        </authorList>
    </citation>
    <scope>NUCLEOTIDE SEQUENCE [LARGE SCALE GENOMIC DNA]</scope>
    <source>
        <strain evidence="2 3">KSS8</strain>
    </source>
</reference>
<comment type="caution">
    <text evidence="2">The sequence shown here is derived from an EMBL/GenBank/DDBJ whole genome shotgun (WGS) entry which is preliminary data.</text>
</comment>
<sequence>MKSSMLAAVLGLGVAVSAVPAWSQSSALSDPITAAQPTLKKQALTIIGANGVRHAFTVEIAATPREQEIGLMFRTSIPADTGMLFVWPQPQEQQMWMKNCPVPEDMVFIGPDNRILHIAENTVPYSMANVDSGGIAKATLELQGGLTAKLGIGVGDLVTNDTLGAPNKS</sequence>
<organism evidence="2 3">
    <name type="scientific">Endosaccharibacter trunci</name>
    <dbReference type="NCBI Taxonomy" id="2812733"/>
    <lineage>
        <taxon>Bacteria</taxon>
        <taxon>Pseudomonadati</taxon>
        <taxon>Pseudomonadota</taxon>
        <taxon>Alphaproteobacteria</taxon>
        <taxon>Acetobacterales</taxon>
        <taxon>Acetobacteraceae</taxon>
        <taxon>Endosaccharibacter</taxon>
    </lineage>
</organism>
<keyword evidence="3" id="KW-1185">Reference proteome</keyword>
<dbReference type="InterPro" id="IPR003795">
    <property type="entry name" value="DUF192"/>
</dbReference>
<dbReference type="InterPro" id="IPR038695">
    <property type="entry name" value="Saro_0823-like_sf"/>
</dbReference>
<dbReference type="PANTHER" id="PTHR37953">
    <property type="entry name" value="UPF0127 PROTEIN MJ1496"/>
    <property type="match status" value="1"/>
</dbReference>
<dbReference type="PANTHER" id="PTHR37953:SF1">
    <property type="entry name" value="UPF0127 PROTEIN MJ1496"/>
    <property type="match status" value="1"/>
</dbReference>
<accession>A0ABT1WBT9</accession>
<name>A0ABT1WBT9_9PROT</name>
<keyword evidence="1" id="KW-0732">Signal</keyword>
<evidence type="ECO:0000313" key="3">
    <source>
        <dbReference type="Proteomes" id="UP001524587"/>
    </source>
</evidence>
<proteinExistence type="predicted"/>
<feature type="signal peptide" evidence="1">
    <location>
        <begin position="1"/>
        <end position="23"/>
    </location>
</feature>
<dbReference type="EMBL" id="JAMSKV010000013">
    <property type="protein sequence ID" value="MCQ8279586.1"/>
    <property type="molecule type" value="Genomic_DNA"/>
</dbReference>
<dbReference type="Pfam" id="PF02643">
    <property type="entry name" value="DUF192"/>
    <property type="match status" value="1"/>
</dbReference>
<dbReference type="RefSeq" id="WP_422865077.1">
    <property type="nucleotide sequence ID" value="NZ_JAMSKV010000013.1"/>
</dbReference>